<dbReference type="AlphaFoldDB" id="A0A1F7X1S3"/>
<proteinExistence type="predicted"/>
<evidence type="ECO:0000313" key="3">
    <source>
        <dbReference type="Proteomes" id="UP000176939"/>
    </source>
</evidence>
<protein>
    <recommendedName>
        <fullName evidence="1">Carrier domain-containing protein</fullName>
    </recommendedName>
</protein>
<gene>
    <name evidence="2" type="ORF">A2Z67_01250</name>
</gene>
<dbReference type="InterPro" id="IPR009081">
    <property type="entry name" value="PP-bd_ACP"/>
</dbReference>
<evidence type="ECO:0000313" key="2">
    <source>
        <dbReference type="EMBL" id="OGM09020.1"/>
    </source>
</evidence>
<reference evidence="2 3" key="1">
    <citation type="journal article" date="2016" name="Nat. Commun.">
        <title>Thousands of microbial genomes shed light on interconnected biogeochemical processes in an aquifer system.</title>
        <authorList>
            <person name="Anantharaman K."/>
            <person name="Brown C.T."/>
            <person name="Hug L.A."/>
            <person name="Sharon I."/>
            <person name="Castelle C.J."/>
            <person name="Probst A.J."/>
            <person name="Thomas B.C."/>
            <person name="Singh A."/>
            <person name="Wilkins M.J."/>
            <person name="Karaoz U."/>
            <person name="Brodie E.L."/>
            <person name="Williams K.H."/>
            <person name="Hubbard S.S."/>
            <person name="Banfield J.F."/>
        </authorList>
    </citation>
    <scope>NUCLEOTIDE SEQUENCE [LARGE SCALE GENOMIC DNA]</scope>
</reference>
<organism evidence="2 3">
    <name type="scientific">Candidatus Woesebacteria bacterium RBG_13_36_22</name>
    <dbReference type="NCBI Taxonomy" id="1802478"/>
    <lineage>
        <taxon>Bacteria</taxon>
        <taxon>Candidatus Woeseibacteriota</taxon>
    </lineage>
</organism>
<dbReference type="InterPro" id="IPR036736">
    <property type="entry name" value="ACP-like_sf"/>
</dbReference>
<dbReference type="SUPFAM" id="SSF47336">
    <property type="entry name" value="ACP-like"/>
    <property type="match status" value="1"/>
</dbReference>
<name>A0A1F7X1S3_9BACT</name>
<accession>A0A1F7X1S3</accession>
<comment type="caution">
    <text evidence="2">The sequence shown here is derived from an EMBL/GenBank/DDBJ whole genome shotgun (WGS) entry which is preliminary data.</text>
</comment>
<sequence length="87" mass="9726">MNNPNPSQKQKDIETTVKKIVSLMLGLEPSDIHEEDFLIDDLHMGPADLTDLGERLSEAGLNVEEIDFQETETLGDLIDMLSAEEEI</sequence>
<dbReference type="PROSITE" id="PS50075">
    <property type="entry name" value="CARRIER"/>
    <property type="match status" value="1"/>
</dbReference>
<dbReference type="EMBL" id="MGFQ01000030">
    <property type="protein sequence ID" value="OGM09020.1"/>
    <property type="molecule type" value="Genomic_DNA"/>
</dbReference>
<dbReference type="Gene3D" id="1.10.1200.10">
    <property type="entry name" value="ACP-like"/>
    <property type="match status" value="1"/>
</dbReference>
<evidence type="ECO:0000259" key="1">
    <source>
        <dbReference type="PROSITE" id="PS50075"/>
    </source>
</evidence>
<dbReference type="Proteomes" id="UP000176939">
    <property type="component" value="Unassembled WGS sequence"/>
</dbReference>
<feature type="domain" description="Carrier" evidence="1">
    <location>
        <begin position="11"/>
        <end position="85"/>
    </location>
</feature>